<dbReference type="KEGG" id="pbs:Plabr_4498"/>
<sequence length="278" mass="31068">MSDKSRKKSKTKLQRRPAARRPEPAVEESPWLELKNPHSIRAAMTHRPEDVKELVFLNEPAGLWNRLIEMAEAAKIPVRHLGQTDEQQERARKQKKGKKEERKGHSYALVAPRQPQKLDDLLQLPVPEGRQGIWLALDSLQDPHNVGAIFRSASFFGVMGIIATKNSSAPINATVYDTAAGGVEDIPFAVETNLNRALKLSRRVGLWNLGTSEHAEKSVWEVDQKRPWMIVVGNEQKGLRRLVLEHCDQICQVPPLGETSSLNVSVAAGILLAALRRS</sequence>
<dbReference type="GO" id="GO:0008173">
    <property type="term" value="F:RNA methyltransferase activity"/>
    <property type="evidence" value="ECO:0007669"/>
    <property type="project" value="InterPro"/>
</dbReference>
<dbReference type="InterPro" id="IPR001537">
    <property type="entry name" value="SpoU_MeTrfase"/>
</dbReference>
<keyword evidence="6" id="KW-1185">Reference proteome</keyword>
<dbReference type="GO" id="GO:0006396">
    <property type="term" value="P:RNA processing"/>
    <property type="evidence" value="ECO:0007669"/>
    <property type="project" value="InterPro"/>
</dbReference>
<keyword evidence="1 5" id="KW-0489">Methyltransferase</keyword>
<dbReference type="RefSeq" id="WP_013630774.1">
    <property type="nucleotide sequence ID" value="NC_015174.1"/>
</dbReference>
<evidence type="ECO:0000256" key="1">
    <source>
        <dbReference type="ARBA" id="ARBA00022603"/>
    </source>
</evidence>
<dbReference type="Pfam" id="PF00588">
    <property type="entry name" value="SpoU_methylase"/>
    <property type="match status" value="1"/>
</dbReference>
<evidence type="ECO:0000256" key="2">
    <source>
        <dbReference type="ARBA" id="ARBA00022679"/>
    </source>
</evidence>
<feature type="region of interest" description="Disordered" evidence="3">
    <location>
        <begin position="79"/>
        <end position="106"/>
    </location>
</feature>
<evidence type="ECO:0000259" key="4">
    <source>
        <dbReference type="Pfam" id="PF00588"/>
    </source>
</evidence>
<dbReference type="PANTHER" id="PTHR46429">
    <property type="entry name" value="23S RRNA (GUANOSINE-2'-O-)-METHYLTRANSFERASE RLMB"/>
    <property type="match status" value="1"/>
</dbReference>
<dbReference type="eggNOG" id="COG0566">
    <property type="taxonomic scope" value="Bacteria"/>
</dbReference>
<dbReference type="Proteomes" id="UP000006860">
    <property type="component" value="Chromosome"/>
</dbReference>
<dbReference type="NCBIfam" id="TIGR00186">
    <property type="entry name" value="rRNA_methyl_3"/>
    <property type="match status" value="1"/>
</dbReference>
<feature type="compositionally biased region" description="Basic residues" evidence="3">
    <location>
        <begin position="1"/>
        <end position="19"/>
    </location>
</feature>
<dbReference type="InterPro" id="IPR029026">
    <property type="entry name" value="tRNA_m1G_MTases_N"/>
</dbReference>
<keyword evidence="2" id="KW-0808">Transferase</keyword>
<dbReference type="STRING" id="756272.Plabr_4498"/>
<dbReference type="AlphaFoldDB" id="F0SM90"/>
<name>F0SM90_RUBBR</name>
<dbReference type="HOGENOM" id="CLU_021322_0_1_0"/>
<reference evidence="6" key="1">
    <citation type="submission" date="2011-02" db="EMBL/GenBank/DDBJ databases">
        <title>The complete genome of Planctomyces brasiliensis DSM 5305.</title>
        <authorList>
            <person name="Lucas S."/>
            <person name="Copeland A."/>
            <person name="Lapidus A."/>
            <person name="Bruce D."/>
            <person name="Goodwin L."/>
            <person name="Pitluck S."/>
            <person name="Kyrpides N."/>
            <person name="Mavromatis K."/>
            <person name="Pagani I."/>
            <person name="Ivanova N."/>
            <person name="Ovchinnikova G."/>
            <person name="Lu M."/>
            <person name="Detter J.C."/>
            <person name="Han C."/>
            <person name="Land M."/>
            <person name="Hauser L."/>
            <person name="Markowitz V."/>
            <person name="Cheng J.-F."/>
            <person name="Hugenholtz P."/>
            <person name="Woyke T."/>
            <person name="Wu D."/>
            <person name="Tindall B."/>
            <person name="Pomrenke H.G."/>
            <person name="Brambilla E."/>
            <person name="Klenk H.-P."/>
            <person name="Eisen J.A."/>
        </authorList>
    </citation>
    <scope>NUCLEOTIDE SEQUENCE [LARGE SCALE GENOMIC DNA]</scope>
    <source>
        <strain evidence="6">ATCC 49424 / DSM 5305 / JCM 21570 / NBRC 103401 / IFAM 1448</strain>
    </source>
</reference>
<dbReference type="InterPro" id="IPR029028">
    <property type="entry name" value="Alpha/beta_knot_MTases"/>
</dbReference>
<accession>F0SM90</accession>
<dbReference type="GO" id="GO:0003723">
    <property type="term" value="F:RNA binding"/>
    <property type="evidence" value="ECO:0007669"/>
    <property type="project" value="InterPro"/>
</dbReference>
<dbReference type="Gene3D" id="3.40.1280.10">
    <property type="match status" value="1"/>
</dbReference>
<dbReference type="CDD" id="cd18103">
    <property type="entry name" value="SpoU-like_RlmB"/>
    <property type="match status" value="1"/>
</dbReference>
<feature type="domain" description="tRNA/rRNA methyltransferase SpoU type" evidence="4">
    <location>
        <begin position="134"/>
        <end position="272"/>
    </location>
</feature>
<dbReference type="SUPFAM" id="SSF75217">
    <property type="entry name" value="alpha/beta knot"/>
    <property type="match status" value="1"/>
</dbReference>
<evidence type="ECO:0000313" key="5">
    <source>
        <dbReference type="EMBL" id="ADY62069.1"/>
    </source>
</evidence>
<dbReference type="EMBL" id="CP002546">
    <property type="protein sequence ID" value="ADY62069.1"/>
    <property type="molecule type" value="Genomic_DNA"/>
</dbReference>
<organism evidence="5 6">
    <name type="scientific">Rubinisphaera brasiliensis (strain ATCC 49424 / DSM 5305 / JCM 21570 / IAM 15109 / NBRC 103401 / IFAM 1448)</name>
    <name type="common">Planctomyces brasiliensis</name>
    <dbReference type="NCBI Taxonomy" id="756272"/>
    <lineage>
        <taxon>Bacteria</taxon>
        <taxon>Pseudomonadati</taxon>
        <taxon>Planctomycetota</taxon>
        <taxon>Planctomycetia</taxon>
        <taxon>Planctomycetales</taxon>
        <taxon>Planctomycetaceae</taxon>
        <taxon>Rubinisphaera</taxon>
    </lineage>
</organism>
<dbReference type="PANTHER" id="PTHR46429:SF2">
    <property type="entry name" value="TRNA_RRNA METHYLTRANSFERASE"/>
    <property type="match status" value="1"/>
</dbReference>
<feature type="region of interest" description="Disordered" evidence="3">
    <location>
        <begin position="1"/>
        <end position="30"/>
    </location>
</feature>
<evidence type="ECO:0000256" key="3">
    <source>
        <dbReference type="SAM" id="MobiDB-lite"/>
    </source>
</evidence>
<evidence type="ECO:0000313" key="6">
    <source>
        <dbReference type="Proteomes" id="UP000006860"/>
    </source>
</evidence>
<protein>
    <submittedName>
        <fullName evidence="5">RNA methyltransferase, TrmH family, group 3</fullName>
    </submittedName>
</protein>
<proteinExistence type="predicted"/>
<gene>
    <name evidence="5" type="ordered locus">Plabr_4498</name>
</gene>
<dbReference type="GO" id="GO:0032259">
    <property type="term" value="P:methylation"/>
    <property type="evidence" value="ECO:0007669"/>
    <property type="project" value="UniProtKB-KW"/>
</dbReference>
<dbReference type="InterPro" id="IPR004441">
    <property type="entry name" value="rRNA_MeTrfase_TrmH"/>
</dbReference>
<dbReference type="GO" id="GO:0005829">
    <property type="term" value="C:cytosol"/>
    <property type="evidence" value="ECO:0007669"/>
    <property type="project" value="TreeGrafter"/>
</dbReference>